<dbReference type="EMBL" id="JAVFHL010000001">
    <property type="protein sequence ID" value="MDT6974942.1"/>
    <property type="molecule type" value="Genomic_DNA"/>
</dbReference>
<dbReference type="SUPFAM" id="SSF53756">
    <property type="entry name" value="UDP-Glycosyltransferase/glycogen phosphorylase"/>
    <property type="match status" value="1"/>
</dbReference>
<comment type="caution">
    <text evidence="1">The sequence shown here is derived from an EMBL/GenBank/DDBJ whole genome shotgun (WGS) entry which is preliminary data.</text>
</comment>
<dbReference type="Proteomes" id="UP001258434">
    <property type="component" value="Unassembled WGS sequence"/>
</dbReference>
<dbReference type="AlphaFoldDB" id="A0ABD5FT37"/>
<dbReference type="Pfam" id="PF05159">
    <property type="entry name" value="Capsule_synth"/>
    <property type="match status" value="1"/>
</dbReference>
<evidence type="ECO:0000313" key="2">
    <source>
        <dbReference type="Proteomes" id="UP001258434"/>
    </source>
</evidence>
<proteinExistence type="predicted"/>
<organism evidence="1 2">
    <name type="scientific">Bacteroides fragilis</name>
    <dbReference type="NCBI Taxonomy" id="817"/>
    <lineage>
        <taxon>Bacteria</taxon>
        <taxon>Pseudomonadati</taxon>
        <taxon>Bacteroidota</taxon>
        <taxon>Bacteroidia</taxon>
        <taxon>Bacteroidales</taxon>
        <taxon>Bacteroidaceae</taxon>
        <taxon>Bacteroides</taxon>
    </lineage>
</organism>
<evidence type="ECO:0008006" key="3">
    <source>
        <dbReference type="Google" id="ProtNLM"/>
    </source>
</evidence>
<accession>A0ABD5FT37</accession>
<reference evidence="2" key="1">
    <citation type="submission" date="2023-07" db="EMBL/GenBank/DDBJ databases">
        <title>A gut symbiont ubiquitin homologue binds and inactivates peptidyl-prolyl isomerase to mediate the interbacterial arms race in the human gut.</title>
        <authorList>
            <person name="Jiang K."/>
            <person name="Li W."/>
            <person name="Tong M."/>
            <person name="Xu J."/>
            <person name="Chen Z."/>
            <person name="Yang Y."/>
            <person name="Zang Y."/>
            <person name="Jiao X."/>
            <person name="Liu C."/>
            <person name="Lim B."/>
            <person name="Jiang X."/>
            <person name="Wang J."/>
            <person name="Wu D."/>
            <person name="Wang M."/>
            <person name="Liu S.-J."/>
            <person name="Shao F."/>
            <person name="Gao X."/>
        </authorList>
    </citation>
    <scope>NUCLEOTIDE SEQUENCE [LARGE SCALE GENOMIC DNA]</scope>
    <source>
        <strain evidence="2">GS077</strain>
    </source>
</reference>
<name>A0ABD5FT37_BACFG</name>
<sequence>MKVVLYTSSSLLKPAFGVILDEATRLVNEGHDVTIVYCDNAVNYCSYNPNGISICCMYCRLEFQKCLSLIPKSIKIKSLSTFLSNKRDANIQEYANVVDLKGLEYNNVNIGYSAYSLYIDNTRNSEPNIDVSFCRYFNKLLTCAQLLVDAFGNMLDILCPDIVFFYNGRLLDVNPLMKLCAIKNIDYICLEVYNTSGKRYKQYYKNSTPHNPQYVAFKVKELWNDNMLPLDIKVQIGRSFFERKISSLPAGDKVYTLEQKKGCLPENWDTNKCNIIIFNSSEDELSSLGDDFEKKNLFSSQYSGIVYLLELFKDNFDYHFYLRIHPNLKGVRYSYHMDLYTLPYSYKNVTIISPVDIIDSYALMNAGDKIVVFTSSMGVEASYWGKPVILLGNTFYYDLDICYKPSNKKEIYSLIVSQLEPKSNLDSIKYAYYLFHRYDCERWKYVDFDEIHFNLLGKDIECANYQKFMGSNFLFAIRHLIIIGIVKLTSLFKL</sequence>
<dbReference type="InterPro" id="IPR043148">
    <property type="entry name" value="TagF_C"/>
</dbReference>
<dbReference type="Gene3D" id="3.40.50.12580">
    <property type="match status" value="1"/>
</dbReference>
<reference evidence="1 2" key="2">
    <citation type="submission" date="2023-08" db="EMBL/GenBank/DDBJ databases">
        <authorList>
            <person name="Du M."/>
            <person name="Liu C."/>
            <person name="Liu S.-J."/>
        </authorList>
    </citation>
    <scope>NUCLEOTIDE SEQUENCE [LARGE SCALE GENOMIC DNA]</scope>
    <source>
        <strain evidence="1 2">GS077</strain>
    </source>
</reference>
<dbReference type="InterPro" id="IPR007833">
    <property type="entry name" value="Capsule_polysaccharide_synth"/>
</dbReference>
<evidence type="ECO:0000313" key="1">
    <source>
        <dbReference type="EMBL" id="MDT6974942.1"/>
    </source>
</evidence>
<gene>
    <name evidence="1" type="ORF">BFGS077_000187</name>
</gene>
<protein>
    <recommendedName>
        <fullName evidence="3">Capsule polysaccharide biosynthesis family protein</fullName>
    </recommendedName>
</protein>